<dbReference type="PANTHER" id="PTHR16861:SF4">
    <property type="entry name" value="SH3 DOMAIN PROTEIN (AFU_ORTHOLOGUE AFUA_1G13610)"/>
    <property type="match status" value="1"/>
</dbReference>
<keyword evidence="2" id="KW-1133">Transmembrane helix</keyword>
<dbReference type="Proteomes" id="UP000007796">
    <property type="component" value="Unassembled WGS sequence"/>
</dbReference>
<dbReference type="eggNOG" id="ENOG502QTHB">
    <property type="taxonomic scope" value="Eukaryota"/>
</dbReference>
<feature type="compositionally biased region" description="Polar residues" evidence="1">
    <location>
        <begin position="412"/>
        <end position="429"/>
    </location>
</feature>
<dbReference type="STRING" id="655863.F0XFI1"/>
<dbReference type="GeneID" id="25981483"/>
<dbReference type="PANTHER" id="PTHR16861">
    <property type="entry name" value="GLYCOPROTEIN 38"/>
    <property type="match status" value="1"/>
</dbReference>
<keyword evidence="4" id="KW-1185">Reference proteome</keyword>
<proteinExistence type="predicted"/>
<feature type="compositionally biased region" description="Low complexity" evidence="1">
    <location>
        <begin position="547"/>
        <end position="556"/>
    </location>
</feature>
<dbReference type="AlphaFoldDB" id="F0XFI1"/>
<feature type="compositionally biased region" description="Polar residues" evidence="1">
    <location>
        <begin position="280"/>
        <end position="290"/>
    </location>
</feature>
<evidence type="ECO:0000313" key="4">
    <source>
        <dbReference type="Proteomes" id="UP000007796"/>
    </source>
</evidence>
<feature type="compositionally biased region" description="Low complexity" evidence="1">
    <location>
        <begin position="345"/>
        <end position="360"/>
    </location>
</feature>
<sequence>MTGCISLEGSTECPAFSSSSISTTASQDYNFLQYVSDRAGFDSALASYVQTSYVQQQFQERLGCHGIDLTNTSNLYPRFLKSTICSSLVQASVSACNLTSAKSRPLCADSCAEFAESEAYILADSALCYNTTSDAQQLIRADFTTCALPDDSLSTAQCISGTDNEPDNCGYGNSTIGLCSYCSSGGINSTDTCCYSANASSRCADVILPTITTTMTFATVTASATTTASGSSTGPEHSVHKGLSGGAIAGIAIGSVVGVALLAFLAFLALAILRRRRSGSQDGSVFNQPSPARRGATMSQIGAHSSHGAQRPFDVLPGGRIARMSALESRDERNSPTPPERGVPSAAALSAGAAAGYSTRSSRRHGDDRSSSDGFLDSPDSGVRRGVLRPPPTMRRTGSLSSNSVLAGEDPQSPSSTGGMSSPHALTSQQSEQLPFFKDYYSQDDIHPGDRVSVLWAYQPRAADEFTLDRGDMLKVVGIWDDGWATGVIADERAEDWEARKQAQRDSGVSNTSGRGREISPAVSGEIKAFPLVCVCLPEHWRKTIEGDGSTETGSSGNQGIYGP</sequence>
<dbReference type="InParanoid" id="F0XFI1"/>
<organism evidence="4">
    <name type="scientific">Grosmannia clavigera (strain kw1407 / UAMH 11150)</name>
    <name type="common">Blue stain fungus</name>
    <name type="synonym">Graphiocladiella clavigera</name>
    <dbReference type="NCBI Taxonomy" id="655863"/>
    <lineage>
        <taxon>Eukaryota</taxon>
        <taxon>Fungi</taxon>
        <taxon>Dikarya</taxon>
        <taxon>Ascomycota</taxon>
        <taxon>Pezizomycotina</taxon>
        <taxon>Sordariomycetes</taxon>
        <taxon>Sordariomycetidae</taxon>
        <taxon>Ophiostomatales</taxon>
        <taxon>Ophiostomataceae</taxon>
        <taxon>Leptographium</taxon>
    </lineage>
</organism>
<protein>
    <submittedName>
        <fullName evidence="3">Sh3 domain containing protein</fullName>
    </submittedName>
</protein>
<dbReference type="Gene3D" id="2.30.30.40">
    <property type="entry name" value="SH3 Domains"/>
    <property type="match status" value="1"/>
</dbReference>
<evidence type="ECO:0000256" key="1">
    <source>
        <dbReference type="SAM" id="MobiDB-lite"/>
    </source>
</evidence>
<evidence type="ECO:0000313" key="3">
    <source>
        <dbReference type="EMBL" id="EFX03861.1"/>
    </source>
</evidence>
<dbReference type="OrthoDB" id="2163411at2759"/>
<feature type="region of interest" description="Disordered" evidence="1">
    <location>
        <begin position="545"/>
        <end position="564"/>
    </location>
</feature>
<keyword evidence="2" id="KW-0472">Membrane</keyword>
<dbReference type="SUPFAM" id="SSF50044">
    <property type="entry name" value="SH3-domain"/>
    <property type="match status" value="1"/>
</dbReference>
<feature type="compositionally biased region" description="Polar residues" evidence="1">
    <location>
        <begin position="396"/>
        <end position="405"/>
    </location>
</feature>
<dbReference type="EMBL" id="GL629765">
    <property type="protein sequence ID" value="EFX03861.1"/>
    <property type="molecule type" value="Genomic_DNA"/>
</dbReference>
<reference evidence="3 4" key="1">
    <citation type="journal article" date="2011" name="Proc. Natl. Acad. Sci. U.S.A.">
        <title>Genome and transcriptome analyses of the mountain pine beetle-fungal symbiont Grosmannia clavigera, a lodgepole pine pathogen.</title>
        <authorList>
            <person name="DiGuistini S."/>
            <person name="Wang Y."/>
            <person name="Liao N.Y."/>
            <person name="Taylor G."/>
            <person name="Tanguay P."/>
            <person name="Feau N."/>
            <person name="Henrissat B."/>
            <person name="Chan S.K."/>
            <person name="Hesse-Orce U."/>
            <person name="Alamouti S.M."/>
            <person name="Tsui C.K.M."/>
            <person name="Docking R.T."/>
            <person name="Levasseur A."/>
            <person name="Haridas S."/>
            <person name="Robertson G."/>
            <person name="Birol I."/>
            <person name="Holt R.A."/>
            <person name="Marra M.A."/>
            <person name="Hamelin R.C."/>
            <person name="Hirst M."/>
            <person name="Jones S.J.M."/>
            <person name="Bohlmann J."/>
            <person name="Breuil C."/>
        </authorList>
    </citation>
    <scope>NUCLEOTIDE SEQUENCE [LARGE SCALE GENOMIC DNA]</scope>
    <source>
        <strain evidence="4">kw1407 / UAMH 11150</strain>
    </source>
</reference>
<feature type="region of interest" description="Disordered" evidence="1">
    <location>
        <begin position="279"/>
        <end position="429"/>
    </location>
</feature>
<feature type="transmembrane region" description="Helical" evidence="2">
    <location>
        <begin position="247"/>
        <end position="273"/>
    </location>
</feature>
<evidence type="ECO:0000256" key="2">
    <source>
        <dbReference type="SAM" id="Phobius"/>
    </source>
</evidence>
<dbReference type="InterPro" id="IPR036028">
    <property type="entry name" value="SH3-like_dom_sf"/>
</dbReference>
<dbReference type="RefSeq" id="XP_014173343.1">
    <property type="nucleotide sequence ID" value="XM_014317868.1"/>
</dbReference>
<accession>F0XFI1</accession>
<dbReference type="CDD" id="cd00174">
    <property type="entry name" value="SH3"/>
    <property type="match status" value="1"/>
</dbReference>
<gene>
    <name evidence="3" type="ORF">CMQ_789</name>
</gene>
<name>F0XFI1_GROCL</name>
<keyword evidence="2" id="KW-0812">Transmembrane</keyword>
<dbReference type="HOGENOM" id="CLU_022614_0_0_1"/>